<proteinExistence type="predicted"/>
<dbReference type="SUPFAM" id="SSF52799">
    <property type="entry name" value="(Phosphotyrosine protein) phosphatases II"/>
    <property type="match status" value="1"/>
</dbReference>
<dbReference type="EMBL" id="VIKR01000001">
    <property type="protein sequence ID" value="TQV77092.1"/>
    <property type="molecule type" value="Genomic_DNA"/>
</dbReference>
<evidence type="ECO:0000259" key="1">
    <source>
        <dbReference type="Pfam" id="PF22741"/>
    </source>
</evidence>
<protein>
    <recommendedName>
        <fullName evidence="1">DSP-PTPase phosphatase fused to NAD+ Kinase domain-containing protein</fullName>
    </recommendedName>
</protein>
<evidence type="ECO:0000313" key="2">
    <source>
        <dbReference type="EMBL" id="TQV77092.1"/>
    </source>
</evidence>
<sequence>MMRKAMNIKVSFKLLVLLLATAFVTVGCMTTQVDLGGIELRNVKQPAENLISSGQPSQESLKALKENGLKNVINLRTEGESAGFDEKQVAQELGLNYYSLPISGRSGITFENAKKFSDLISKAEGPTLAHCGSGNRVGALMALNSYLKNGDLEKAIADGKASGLTSLEDTVRRTIESKKTEED</sequence>
<keyword evidence="3" id="KW-1185">Reference proteome</keyword>
<dbReference type="Gene3D" id="3.90.190.10">
    <property type="entry name" value="Protein tyrosine phosphatase superfamily"/>
    <property type="match status" value="1"/>
</dbReference>
<dbReference type="OrthoDB" id="270335at2"/>
<reference evidence="2 3" key="1">
    <citation type="submission" date="2019-06" db="EMBL/GenBank/DDBJ databases">
        <title>Draft genome of Aliikangiella marina GYP-15.</title>
        <authorList>
            <person name="Wang G."/>
        </authorList>
    </citation>
    <scope>NUCLEOTIDE SEQUENCE [LARGE SCALE GENOMIC DNA]</scope>
    <source>
        <strain evidence="2 3">GYP-15</strain>
    </source>
</reference>
<dbReference type="InterPro" id="IPR029021">
    <property type="entry name" value="Prot-tyrosine_phosphatase-like"/>
</dbReference>
<gene>
    <name evidence="2" type="ORF">FLL45_03845</name>
</gene>
<comment type="caution">
    <text evidence="2">The sequence shown here is derived from an EMBL/GenBank/DDBJ whole genome shotgun (WGS) entry which is preliminary data.</text>
</comment>
<dbReference type="Pfam" id="PF22741">
    <property type="entry name" value="PTP-NADK"/>
    <property type="match status" value="1"/>
</dbReference>
<dbReference type="AlphaFoldDB" id="A0A545TIP1"/>
<dbReference type="InterPro" id="IPR055214">
    <property type="entry name" value="PTP-NADK"/>
</dbReference>
<accession>A0A545TIP1</accession>
<dbReference type="PROSITE" id="PS51257">
    <property type="entry name" value="PROKAR_LIPOPROTEIN"/>
    <property type="match status" value="1"/>
</dbReference>
<feature type="domain" description="DSP-PTPase phosphatase fused to NAD+ Kinase" evidence="1">
    <location>
        <begin position="48"/>
        <end position="151"/>
    </location>
</feature>
<dbReference type="Proteomes" id="UP000317839">
    <property type="component" value="Unassembled WGS sequence"/>
</dbReference>
<evidence type="ECO:0000313" key="3">
    <source>
        <dbReference type="Proteomes" id="UP000317839"/>
    </source>
</evidence>
<organism evidence="2 3">
    <name type="scientific">Aliikangiella marina</name>
    <dbReference type="NCBI Taxonomy" id="1712262"/>
    <lineage>
        <taxon>Bacteria</taxon>
        <taxon>Pseudomonadati</taxon>
        <taxon>Pseudomonadota</taxon>
        <taxon>Gammaproteobacteria</taxon>
        <taxon>Oceanospirillales</taxon>
        <taxon>Pleioneaceae</taxon>
        <taxon>Aliikangiella</taxon>
    </lineage>
</organism>
<name>A0A545TIP1_9GAMM</name>